<keyword evidence="2" id="KW-1185">Reference proteome</keyword>
<reference evidence="2" key="1">
    <citation type="submission" date="2018-06" db="EMBL/GenBank/DDBJ databases">
        <authorList>
            <person name="Khan S.A."/>
        </authorList>
    </citation>
    <scope>NUCLEOTIDE SEQUENCE [LARGE SCALE GENOMIC DNA]</scope>
    <source>
        <strain evidence="2">DB-1506</strain>
    </source>
</reference>
<evidence type="ECO:0000313" key="2">
    <source>
        <dbReference type="Proteomes" id="UP000249065"/>
    </source>
</evidence>
<organism evidence="1 2">
    <name type="scientific">Roseicella frigidaeris</name>
    <dbReference type="NCBI Taxonomy" id="2230885"/>
    <lineage>
        <taxon>Bacteria</taxon>
        <taxon>Pseudomonadati</taxon>
        <taxon>Pseudomonadota</taxon>
        <taxon>Alphaproteobacteria</taxon>
        <taxon>Acetobacterales</taxon>
        <taxon>Roseomonadaceae</taxon>
        <taxon>Roseicella</taxon>
    </lineage>
</organism>
<dbReference type="Proteomes" id="UP000249065">
    <property type="component" value="Unassembled WGS sequence"/>
</dbReference>
<protein>
    <recommendedName>
        <fullName evidence="3">pEK499-p136 HEPN domain-containing protein</fullName>
    </recommendedName>
</protein>
<dbReference type="OrthoDB" id="7848239at2"/>
<evidence type="ECO:0008006" key="3">
    <source>
        <dbReference type="Google" id="ProtNLM"/>
    </source>
</evidence>
<proteinExistence type="predicted"/>
<dbReference type="AlphaFoldDB" id="A0A327M8R5"/>
<dbReference type="EMBL" id="QLIX01000006">
    <property type="protein sequence ID" value="RAI59119.1"/>
    <property type="molecule type" value="Genomic_DNA"/>
</dbReference>
<name>A0A327M8R5_9PROT</name>
<dbReference type="RefSeq" id="WP_111469870.1">
    <property type="nucleotide sequence ID" value="NZ_QLIX01000006.1"/>
</dbReference>
<sequence length="183" mass="20606">MQITKDQVEWAVILRLRDMLRASPQAEHDVTQAFALFSSIVCWIAQRMRTKGSSPNDLAARRFYERMKTEGFGQFGHGEPQNTQSVADAIVLIRNAVAHADGSSVESLCRTPAGSQPRLVGYAVQSTKDNKIVATLALTPDMMIRFRMWIADEFIADMTRDDTQQPRPIWAEEVNRGVKEARP</sequence>
<evidence type="ECO:0000313" key="1">
    <source>
        <dbReference type="EMBL" id="RAI59119.1"/>
    </source>
</evidence>
<accession>A0A327M8R5</accession>
<gene>
    <name evidence="1" type="ORF">DOO78_11375</name>
</gene>
<comment type="caution">
    <text evidence="1">The sequence shown here is derived from an EMBL/GenBank/DDBJ whole genome shotgun (WGS) entry which is preliminary data.</text>
</comment>